<dbReference type="PANTHER" id="PTHR12472">
    <property type="entry name" value="RAB3-GAP REGULATORY DOMAIN"/>
    <property type="match status" value="1"/>
</dbReference>
<dbReference type="GO" id="GO:0005096">
    <property type="term" value="F:GTPase activator activity"/>
    <property type="evidence" value="ECO:0007669"/>
    <property type="project" value="UniProtKB-KW"/>
</dbReference>
<protein>
    <submittedName>
        <fullName evidence="8">Rab3 GTPase-activating protein non-catalytic subunit</fullName>
    </submittedName>
</protein>
<evidence type="ECO:0000256" key="5">
    <source>
        <dbReference type="SAM" id="MobiDB-lite"/>
    </source>
</evidence>
<organism evidence="8">
    <name type="scientific">Cacopsylla melanoneura</name>
    <dbReference type="NCBI Taxonomy" id="428564"/>
    <lineage>
        <taxon>Eukaryota</taxon>
        <taxon>Metazoa</taxon>
        <taxon>Ecdysozoa</taxon>
        <taxon>Arthropoda</taxon>
        <taxon>Hexapoda</taxon>
        <taxon>Insecta</taxon>
        <taxon>Pterygota</taxon>
        <taxon>Neoptera</taxon>
        <taxon>Paraneoptera</taxon>
        <taxon>Hemiptera</taxon>
        <taxon>Sternorrhyncha</taxon>
        <taxon>Psylloidea</taxon>
        <taxon>Psyllidae</taxon>
        <taxon>Psyllinae</taxon>
        <taxon>Cacopsylla</taxon>
    </lineage>
</organism>
<feature type="domain" description="Rab3GAP regulatory subunit C-terminal" evidence="7">
    <location>
        <begin position="780"/>
        <end position="1379"/>
    </location>
</feature>
<dbReference type="EMBL" id="HBUF01221869">
    <property type="protein sequence ID" value="CAG6669750.1"/>
    <property type="molecule type" value="Transcribed_RNA"/>
</dbReference>
<keyword evidence="3" id="KW-0343">GTPase activation</keyword>
<dbReference type="InterPro" id="IPR032839">
    <property type="entry name" value="RAB3GAP_N"/>
</dbReference>
<evidence type="ECO:0000256" key="4">
    <source>
        <dbReference type="ARBA" id="ARBA00022490"/>
    </source>
</evidence>
<comment type="subcellular location">
    <subcellularLocation>
        <location evidence="1">Cytoplasm</location>
    </subcellularLocation>
</comment>
<sequence length="1405" mass="157578">MSCSLKVVGSIADLDEIWQDLNISKGMEGDPVLPEDCLSAISPIADILVLSRLQTFCVLKADWSTSGDDQGPQFHLSWTKNISVNSNENNKMETITAVIVLPVASSSQSKTRKSTNSVPEWACIAVGLSSGYIRFYTDEGDLLLSHRVHNEPLSRLKAQSFSPPRHSTQPEQQEELYAFFTSVICVFPGFPLFSTLKAVRNQLTRVQDTSSTAADTPLTFSKWRLTDQHKVSDCIVTGTAPTNTYHHLLTASMCGGYNTSYKNSAPQSTQIIATGAKPFVGFHYAMEGPSHQILTDVAKVVANKLKSAIGQSVSSWFMGGSKNTVPTEETIEPAEDMGCRFGLCDAWRQGIDVVLSPLRSTCVITDFLGRLSLVDTVSGVVLRQWKGYRDAQTGWITLEEDASRSKTIRRTALFLVVYAPKRHTLDVWAMQQGPKVSSFTLNQPGRLLYTGHGLMGQSVPSKPRQNAPLLFLGDNGVIMELEVPFHCILTEKNSTRARDLHLLKKLRCAIRDHINEESKLLEEAKEVGSQLVTVAIIREALGHLTNASHVTPLVLDSFLCAVKDRLTATTNEDDNETGDSSENDEKQGLVRAVHMLQSVIRFYEYIVGIHDVPPDYACVVDSRDEMELEDLSKKLSISTKELTRVSALITSEVSCTTSTINTPAKKHHRVKFSDASNFTEYVRLFTILDTKNPEQKKRDNPTTRTNENKRDTTRVNDKRQSSVEEEEKSLDDGFVHINASCSQDTLIRVSSVMFQGVVYGSCSLTQFMEQCKASMIGAEDLMRLALLYWSNKEHGSNIYKEMIQFSNVLKYICIAKETCSSSWWSSIRSQLSKCANPLSAMTAALICRGVSIQWNKHLDQPERLEEDDDIDWESYDTSSCEWSLLIGQLEDISILDRSTTGCIVVSQDIALEVDQPRVTLEYVLAQGRGCVTEVVARWLCSCGFNPHHVVDRQDTEFTMNNNTNANSSPNKKNRITGVAEGMKPHVEESVEAKPLNPNEVKVLETLKNLKQHFPFSLSCSTLLAHMCWEYIGAYETHPHRLELLNACFNCLEQIQSSHIKQGLCYLLWTQHLRVKFESCLRLLHKVGKLPKELLCKQDLKVSDTQIASFLQLFSQYFEQYIQANLTSEVCERPRIQYEPFWEGRTRPSPTFVQLSLTQPPATYEFLHLLLQTTHAFHIMVAFSLRVPKPLNAFFDSASQSGLFTDIHSKSFSVSRIVPDSKLVESRTKFLLRALTNVIQLIQTDLNPDGEVVYQVNRCTPWISRIMELGAEWSVSSDLLRRHQVCELYASGYDQLAQEITPLVSETSLLGSQLLVILGLRMKLVLQNTKNTQLKSTLSCLSPSITAWLDALNLTNEMNIESTELAAMADFSQTIVNLLPEDHQDRHMANLLAECLPQIVHNNTSR</sequence>
<reference evidence="8" key="1">
    <citation type="submission" date="2021-05" db="EMBL/GenBank/DDBJ databases">
        <authorList>
            <person name="Alioto T."/>
            <person name="Alioto T."/>
            <person name="Gomez Garrido J."/>
        </authorList>
    </citation>
    <scope>NUCLEOTIDE SEQUENCE</scope>
</reference>
<dbReference type="PANTHER" id="PTHR12472:SF0">
    <property type="entry name" value="RAB3 GTPASE-ACTIVATING PROTEIN NON-CATALYTIC SUBUNIT"/>
    <property type="match status" value="1"/>
</dbReference>
<dbReference type="GO" id="GO:0005737">
    <property type="term" value="C:cytoplasm"/>
    <property type="evidence" value="ECO:0007669"/>
    <property type="project" value="UniProtKB-SubCell"/>
</dbReference>
<evidence type="ECO:0000256" key="3">
    <source>
        <dbReference type="ARBA" id="ARBA00022468"/>
    </source>
</evidence>
<dbReference type="InterPro" id="IPR029257">
    <property type="entry name" value="RAB3GAP2_C"/>
</dbReference>
<keyword evidence="4" id="KW-0963">Cytoplasm</keyword>
<feature type="region of interest" description="Disordered" evidence="5">
    <location>
        <begin position="692"/>
        <end position="727"/>
    </location>
</feature>
<proteinExistence type="inferred from homology"/>
<evidence type="ECO:0000256" key="1">
    <source>
        <dbReference type="ARBA" id="ARBA00004496"/>
    </source>
</evidence>
<feature type="domain" description="Rab3-GAP regulatory subunit N-terminal" evidence="6">
    <location>
        <begin position="35"/>
        <end position="448"/>
    </location>
</feature>
<comment type="similarity">
    <text evidence="2">Belongs to the Rab3-GAP regulatory subunit family.</text>
</comment>
<evidence type="ECO:0000256" key="2">
    <source>
        <dbReference type="ARBA" id="ARBA00008153"/>
    </source>
</evidence>
<name>A0A8D8SKC5_9HEMI</name>
<evidence type="ECO:0000313" key="8">
    <source>
        <dbReference type="EMBL" id="CAG6669750.1"/>
    </source>
</evidence>
<accession>A0A8D8SKC5</accession>
<evidence type="ECO:0000259" key="7">
    <source>
        <dbReference type="Pfam" id="PF14656"/>
    </source>
</evidence>
<feature type="compositionally biased region" description="Basic and acidic residues" evidence="5">
    <location>
        <begin position="692"/>
        <end position="722"/>
    </location>
</feature>
<dbReference type="Pfam" id="PF14655">
    <property type="entry name" value="RAB3GAP2_N"/>
    <property type="match status" value="1"/>
</dbReference>
<dbReference type="InterPro" id="IPR026059">
    <property type="entry name" value="Rab3GAP2"/>
</dbReference>
<dbReference type="Pfam" id="PF14656">
    <property type="entry name" value="RAB3GAP2_C"/>
    <property type="match status" value="1"/>
</dbReference>
<evidence type="ECO:0000259" key="6">
    <source>
        <dbReference type="Pfam" id="PF14655"/>
    </source>
</evidence>